<feature type="DNA-binding region" description="H-T-H motif" evidence="4">
    <location>
        <begin position="28"/>
        <end position="47"/>
    </location>
</feature>
<gene>
    <name evidence="6" type="ORF">ET475_09945</name>
</gene>
<feature type="domain" description="HTH tetR-type" evidence="5">
    <location>
        <begin position="5"/>
        <end position="65"/>
    </location>
</feature>
<dbReference type="InterPro" id="IPR054156">
    <property type="entry name" value="YxaF_TetR_C"/>
</dbReference>
<keyword evidence="2 4" id="KW-0238">DNA-binding</keyword>
<dbReference type="OrthoDB" id="3196926at2"/>
<name>A0A4P6EDQ6_9MICO</name>
<dbReference type="EMBL" id="CP035494">
    <property type="protein sequence ID" value="QAY60274.1"/>
    <property type="molecule type" value="Genomic_DNA"/>
</dbReference>
<dbReference type="PANTHER" id="PTHR47506">
    <property type="entry name" value="TRANSCRIPTIONAL REGULATORY PROTEIN"/>
    <property type="match status" value="1"/>
</dbReference>
<dbReference type="InterPro" id="IPR001647">
    <property type="entry name" value="HTH_TetR"/>
</dbReference>
<evidence type="ECO:0000256" key="1">
    <source>
        <dbReference type="ARBA" id="ARBA00023015"/>
    </source>
</evidence>
<evidence type="ECO:0000256" key="2">
    <source>
        <dbReference type="ARBA" id="ARBA00023125"/>
    </source>
</evidence>
<dbReference type="Pfam" id="PF21993">
    <property type="entry name" value="TetR_C_13_2"/>
    <property type="match status" value="1"/>
</dbReference>
<keyword evidence="7" id="KW-1185">Reference proteome</keyword>
<reference evidence="6 7" key="1">
    <citation type="submission" date="2019-01" db="EMBL/GenBank/DDBJ databases">
        <title>Genome sequencing of strain DFW100M-13.</title>
        <authorList>
            <person name="Heo J."/>
            <person name="Kim S.-J."/>
            <person name="Kim J.-S."/>
            <person name="Hong S.-B."/>
            <person name="Kwon S.-W."/>
        </authorList>
    </citation>
    <scope>NUCLEOTIDE SEQUENCE [LARGE SCALE GENOMIC DNA]</scope>
    <source>
        <strain evidence="6 7">DFW100M-13</strain>
    </source>
</reference>
<sequence>MPEKTDARDRLLVAAQALYAERGVAATTPRDVLARSAVGQGSLYHHFPTKRDLARAAVGRTVQEQLGTAKAELLGDATARERIGAYLLRDRDAVAGCRVGRLTSDPLVMSEDDLHRLVEGYFTDLITLVCDVLQEAGLSPDRARERATTIVAVVQGGYVLARATGDPDVMRSAVRGLFALLEEEKE</sequence>
<dbReference type="PROSITE" id="PS50977">
    <property type="entry name" value="HTH_TETR_2"/>
    <property type="match status" value="1"/>
</dbReference>
<dbReference type="Gene3D" id="1.10.357.10">
    <property type="entry name" value="Tetracycline Repressor, domain 2"/>
    <property type="match status" value="1"/>
</dbReference>
<dbReference type="KEGG" id="mprt:ET475_09945"/>
<keyword evidence="1" id="KW-0805">Transcription regulation</keyword>
<dbReference type="Pfam" id="PF00440">
    <property type="entry name" value="TetR_N"/>
    <property type="match status" value="1"/>
</dbReference>
<evidence type="ECO:0000313" key="7">
    <source>
        <dbReference type="Proteomes" id="UP000293995"/>
    </source>
</evidence>
<evidence type="ECO:0000256" key="4">
    <source>
        <dbReference type="PROSITE-ProRule" id="PRU00335"/>
    </source>
</evidence>
<dbReference type="InterPro" id="IPR009057">
    <property type="entry name" value="Homeodomain-like_sf"/>
</dbReference>
<proteinExistence type="predicted"/>
<dbReference type="PRINTS" id="PR00455">
    <property type="entry name" value="HTHTETR"/>
</dbReference>
<keyword evidence="3" id="KW-0804">Transcription</keyword>
<organism evidence="6 7">
    <name type="scientific">Microbacterium protaetiae</name>
    <dbReference type="NCBI Taxonomy" id="2509458"/>
    <lineage>
        <taxon>Bacteria</taxon>
        <taxon>Bacillati</taxon>
        <taxon>Actinomycetota</taxon>
        <taxon>Actinomycetes</taxon>
        <taxon>Micrococcales</taxon>
        <taxon>Microbacteriaceae</taxon>
        <taxon>Microbacterium</taxon>
    </lineage>
</organism>
<evidence type="ECO:0000313" key="6">
    <source>
        <dbReference type="EMBL" id="QAY60274.1"/>
    </source>
</evidence>
<protein>
    <submittedName>
        <fullName evidence="6">TetR/AcrR family transcriptional regulator</fullName>
    </submittedName>
</protein>
<dbReference type="AlphaFoldDB" id="A0A4P6EDQ6"/>
<evidence type="ECO:0000256" key="3">
    <source>
        <dbReference type="ARBA" id="ARBA00023163"/>
    </source>
</evidence>
<evidence type="ECO:0000259" key="5">
    <source>
        <dbReference type="PROSITE" id="PS50977"/>
    </source>
</evidence>
<dbReference type="Proteomes" id="UP000293995">
    <property type="component" value="Chromosome"/>
</dbReference>
<dbReference type="InterPro" id="IPR036271">
    <property type="entry name" value="Tet_transcr_reg_TetR-rel_C_sf"/>
</dbReference>
<dbReference type="SUPFAM" id="SSF46689">
    <property type="entry name" value="Homeodomain-like"/>
    <property type="match status" value="1"/>
</dbReference>
<accession>A0A4P6EDQ6</accession>
<dbReference type="GO" id="GO:0003677">
    <property type="term" value="F:DNA binding"/>
    <property type="evidence" value="ECO:0007669"/>
    <property type="project" value="UniProtKB-UniRule"/>
</dbReference>
<dbReference type="SUPFAM" id="SSF48498">
    <property type="entry name" value="Tetracyclin repressor-like, C-terminal domain"/>
    <property type="match status" value="1"/>
</dbReference>
<dbReference type="RefSeq" id="WP_129389340.1">
    <property type="nucleotide sequence ID" value="NZ_CP035494.1"/>
</dbReference>
<dbReference type="PANTHER" id="PTHR47506:SF3">
    <property type="entry name" value="HTH-TYPE TRANSCRIPTIONAL REGULATOR LMRA"/>
    <property type="match status" value="1"/>
</dbReference>